<feature type="transmembrane region" description="Helical" evidence="7">
    <location>
        <begin position="460"/>
        <end position="481"/>
    </location>
</feature>
<feature type="transmembrane region" description="Helical" evidence="7">
    <location>
        <begin position="80"/>
        <end position="113"/>
    </location>
</feature>
<evidence type="ECO:0000256" key="3">
    <source>
        <dbReference type="ARBA" id="ARBA00022475"/>
    </source>
</evidence>
<dbReference type="PANTHER" id="PTHR10010">
    <property type="entry name" value="SOLUTE CARRIER FAMILY 34 SODIUM PHOSPHATE , MEMBER 2-RELATED"/>
    <property type="match status" value="1"/>
</dbReference>
<feature type="transmembrane region" description="Helical" evidence="7">
    <location>
        <begin position="213"/>
        <end position="234"/>
    </location>
</feature>
<evidence type="ECO:0000313" key="8">
    <source>
        <dbReference type="EMBL" id="CAF0920334.1"/>
    </source>
</evidence>
<feature type="transmembrane region" description="Helical" evidence="7">
    <location>
        <begin position="371"/>
        <end position="403"/>
    </location>
</feature>
<dbReference type="NCBIfam" id="NF037997">
    <property type="entry name" value="Na_Pi_symport"/>
    <property type="match status" value="1"/>
</dbReference>
<feature type="transmembrane region" description="Helical" evidence="7">
    <location>
        <begin position="562"/>
        <end position="582"/>
    </location>
</feature>
<dbReference type="InterPro" id="IPR003841">
    <property type="entry name" value="Na/Pi_transpt"/>
</dbReference>
<evidence type="ECO:0000256" key="2">
    <source>
        <dbReference type="ARBA" id="ARBA00005808"/>
    </source>
</evidence>
<feature type="transmembrane region" description="Helical" evidence="7">
    <location>
        <begin position="172"/>
        <end position="193"/>
    </location>
</feature>
<dbReference type="PANTHER" id="PTHR10010:SF46">
    <property type="entry name" value="SODIUM-DEPENDENT PHOSPHATE TRANSPORT PROTEIN 2B"/>
    <property type="match status" value="1"/>
</dbReference>
<keyword evidence="9" id="KW-1185">Reference proteome</keyword>
<dbReference type="Pfam" id="PF02690">
    <property type="entry name" value="Na_Pi_cotrans"/>
    <property type="match status" value="2"/>
</dbReference>
<comment type="similarity">
    <text evidence="2">Belongs to the SLC34A transporter family.</text>
</comment>
<feature type="transmembrane region" description="Helical" evidence="7">
    <location>
        <begin position="133"/>
        <end position="160"/>
    </location>
</feature>
<comment type="caution">
    <text evidence="8">The sequence shown here is derived from an EMBL/GenBank/DDBJ whole genome shotgun (WGS) entry which is preliminary data.</text>
</comment>
<name>A0A814B322_9BILA</name>
<gene>
    <name evidence="8" type="ORF">OXX778_LOCUS12353</name>
</gene>
<evidence type="ECO:0000256" key="5">
    <source>
        <dbReference type="ARBA" id="ARBA00022989"/>
    </source>
</evidence>
<proteinExistence type="inferred from homology"/>
<sequence length="713" mass="80201">MENQAFEGDKRKVEPKKKSKISIIPVDENTKTNKIPNVQKVLSPKEEKKRLKAEKKRLKKEKEEEEMERRWEEYSKKDKILYVLYSIIKIIIFIILLYLFLLSLNFMTIGFTLVSPYALKAGDAIRFLLENPFAALSIGIIVTAILQNATATTSIAVTMVGAGIIPSVKSAIPIIMGSNIGTCVTNSFIALTLSGDPNEFKRAFSAATLNDVFNFLTTAVLITIEIASNFLFVVSEKLSDLMPSNTDDLKNANFVGAIINPLCDLFIKIDGDAVDAVNQGSNTTQIALRCCEKPISTQLVNNTNLTNSLIYMFNITLESNRTILLKNLTNLTEYQDYFFVNTTLFQNKTGCVECGYWCMPMLRAFGDGGTGLFWIIISLIVLLGCLFGIVKVLSLLIVGPIAHGVRKAINASFPGKMKWFTEVVLFIVSFLLTLIVQSSNIITATLVPLCGIGIVTLKRVYVMTLGSNVGTTVTGILSAFTQPASALKKSLQLAFVYTLFNVLGVVFWLPIPFLRLPIVFATKLGEVILKYKWFLYVYVGLVYFILPLIVLGLALIPYWIGLAIFGIPILILFAGYLILLILRKFIPRILPEKLKSFDWLPEWMRSLGYWDKKVKNINFCPCKKKKKKTEIYSQSVDENQETNIDEENESNFIPNIIRRFSAIDSVIREARVYSRRNTIVSNPDLSGDEHHKDQIARKKLSVFKIDEDSTERF</sequence>
<dbReference type="GO" id="GO:0005436">
    <property type="term" value="F:sodium:phosphate symporter activity"/>
    <property type="evidence" value="ECO:0007669"/>
    <property type="project" value="InterPro"/>
</dbReference>
<dbReference type="EMBL" id="CAJNOC010002226">
    <property type="protein sequence ID" value="CAF0920334.1"/>
    <property type="molecule type" value="Genomic_DNA"/>
</dbReference>
<feature type="transmembrane region" description="Helical" evidence="7">
    <location>
        <begin position="423"/>
        <end position="448"/>
    </location>
</feature>
<reference evidence="8" key="1">
    <citation type="submission" date="2021-02" db="EMBL/GenBank/DDBJ databases">
        <authorList>
            <person name="Nowell W R."/>
        </authorList>
    </citation>
    <scope>NUCLEOTIDE SEQUENCE</scope>
    <source>
        <strain evidence="8">Ploen Becks lab</strain>
    </source>
</reference>
<feature type="transmembrane region" description="Helical" evidence="7">
    <location>
        <begin position="493"/>
        <end position="514"/>
    </location>
</feature>
<dbReference type="Proteomes" id="UP000663879">
    <property type="component" value="Unassembled WGS sequence"/>
</dbReference>
<keyword evidence="3" id="KW-1003">Cell membrane</keyword>
<feature type="transmembrane region" description="Helical" evidence="7">
    <location>
        <begin position="535"/>
        <end position="556"/>
    </location>
</feature>
<organism evidence="8 9">
    <name type="scientific">Brachionus calyciflorus</name>
    <dbReference type="NCBI Taxonomy" id="104777"/>
    <lineage>
        <taxon>Eukaryota</taxon>
        <taxon>Metazoa</taxon>
        <taxon>Spiralia</taxon>
        <taxon>Gnathifera</taxon>
        <taxon>Rotifera</taxon>
        <taxon>Eurotatoria</taxon>
        <taxon>Monogononta</taxon>
        <taxon>Pseudotrocha</taxon>
        <taxon>Ploima</taxon>
        <taxon>Brachionidae</taxon>
        <taxon>Brachionus</taxon>
    </lineage>
</organism>
<keyword evidence="4 7" id="KW-0812">Transmembrane</keyword>
<evidence type="ECO:0000256" key="7">
    <source>
        <dbReference type="SAM" id="Phobius"/>
    </source>
</evidence>
<dbReference type="GO" id="GO:0016324">
    <property type="term" value="C:apical plasma membrane"/>
    <property type="evidence" value="ECO:0007669"/>
    <property type="project" value="UniProtKB-SubCell"/>
</dbReference>
<evidence type="ECO:0000256" key="4">
    <source>
        <dbReference type="ARBA" id="ARBA00022692"/>
    </source>
</evidence>
<evidence type="ECO:0000313" key="9">
    <source>
        <dbReference type="Proteomes" id="UP000663879"/>
    </source>
</evidence>
<protein>
    <submittedName>
        <fullName evidence="8">Uncharacterized protein</fullName>
    </submittedName>
</protein>
<dbReference type="GO" id="GO:0044341">
    <property type="term" value="P:sodium-dependent phosphate transport"/>
    <property type="evidence" value="ECO:0007669"/>
    <property type="project" value="InterPro"/>
</dbReference>
<accession>A0A814B322</accession>
<dbReference type="OrthoDB" id="76259at2759"/>
<comment type="subcellular location">
    <subcellularLocation>
        <location evidence="1">Apical cell membrane</location>
        <topology evidence="1">Multi-pass membrane protein</topology>
    </subcellularLocation>
</comment>
<keyword evidence="6 7" id="KW-0472">Membrane</keyword>
<dbReference type="AlphaFoldDB" id="A0A814B322"/>
<evidence type="ECO:0000256" key="1">
    <source>
        <dbReference type="ARBA" id="ARBA00004424"/>
    </source>
</evidence>
<keyword evidence="5 7" id="KW-1133">Transmembrane helix</keyword>
<evidence type="ECO:0000256" key="6">
    <source>
        <dbReference type="ARBA" id="ARBA00023136"/>
    </source>
</evidence>